<dbReference type="InterPro" id="IPR017783">
    <property type="entry name" value="ABC_choline_sub-bd"/>
</dbReference>
<evidence type="ECO:0000256" key="1">
    <source>
        <dbReference type="SAM" id="SignalP"/>
    </source>
</evidence>
<dbReference type="HOGENOM" id="CLU_008673_1_1_4"/>
<dbReference type="InterPro" id="IPR007210">
    <property type="entry name" value="ABC_Gly_betaine_transp_sub-bd"/>
</dbReference>
<dbReference type="AlphaFoldDB" id="A2RYM6"/>
<dbReference type="SUPFAM" id="SSF53850">
    <property type="entry name" value="Periplasmic binding protein-like II"/>
    <property type="match status" value="1"/>
</dbReference>
<dbReference type="EMBL" id="CP000545">
    <property type="protein sequence ID" value="ABM98486.1"/>
    <property type="molecule type" value="Genomic_DNA"/>
</dbReference>
<dbReference type="Proteomes" id="UP000002283">
    <property type="component" value="Chromosome II"/>
</dbReference>
<name>A2RYM6_BURM9</name>
<gene>
    <name evidence="3" type="ordered locus">BMA10229_0987</name>
</gene>
<feature type="domain" description="ABC-type glycine betaine transport system substrate-binding" evidence="2">
    <location>
        <begin position="53"/>
        <end position="306"/>
    </location>
</feature>
<dbReference type="GO" id="GO:0042597">
    <property type="term" value="C:periplasmic space"/>
    <property type="evidence" value="ECO:0007669"/>
    <property type="project" value="InterPro"/>
</dbReference>
<dbReference type="KEGG" id="bml:BMA10229_0987"/>
<keyword evidence="1" id="KW-0732">Signal</keyword>
<dbReference type="Pfam" id="PF04069">
    <property type="entry name" value="OpuAC"/>
    <property type="match status" value="1"/>
</dbReference>
<dbReference type="GO" id="GO:0022857">
    <property type="term" value="F:transmembrane transporter activity"/>
    <property type="evidence" value="ECO:0007669"/>
    <property type="project" value="InterPro"/>
</dbReference>
<evidence type="ECO:0000313" key="4">
    <source>
        <dbReference type="Proteomes" id="UP000002283"/>
    </source>
</evidence>
<protein>
    <submittedName>
        <fullName evidence="3">ABC transporter, quaternary amine uptake transporter (QAT) family, periplasmic substrate-binding protein</fullName>
    </submittedName>
</protein>
<organism evidence="3 4">
    <name type="scientific">Burkholderia mallei (strain NCTC 10229)</name>
    <dbReference type="NCBI Taxonomy" id="412022"/>
    <lineage>
        <taxon>Bacteria</taxon>
        <taxon>Pseudomonadati</taxon>
        <taxon>Pseudomonadota</taxon>
        <taxon>Betaproteobacteria</taxon>
        <taxon>Burkholderiales</taxon>
        <taxon>Burkholderiaceae</taxon>
        <taxon>Burkholderia</taxon>
        <taxon>pseudomallei group</taxon>
    </lineage>
</organism>
<sequence length="336" mass="36476">MQAARLSRNRLRNPSNREATMKSTTTFVFGAALAAACALPSQSFAQDSAACRNVRFADIGWTDITSTTALASLLFDGLGYKPTTTIASVPISFAGLKSRQLDVSLGYWWPVQQHQLQPFLDSKSISVVEPPNLSGAKATLAVPSYVYQAGLKSFDDIAKHRAELDGKIYGIEPGSSANATIQKMIDTNQYGLGGFKLVESSEAGMLVTVERAIRDKKWVVFLGWEPHPMNIQIGMNYLSGGDAAFGPNYGEARVYTLTSPDYMARCPNAGKLVGNLRFTTQMENQLMQAVMNKVKPAEAAKAYIRKNPQVLDVWLAGVKTYDGKDGLAAVKAYLGL</sequence>
<evidence type="ECO:0000259" key="2">
    <source>
        <dbReference type="Pfam" id="PF04069"/>
    </source>
</evidence>
<dbReference type="CDD" id="cd13640">
    <property type="entry name" value="PBP2_ChoX"/>
    <property type="match status" value="1"/>
</dbReference>
<dbReference type="GO" id="GO:0033265">
    <property type="term" value="F:choline binding"/>
    <property type="evidence" value="ECO:0007669"/>
    <property type="project" value="InterPro"/>
</dbReference>
<proteinExistence type="predicted"/>
<feature type="signal peptide" evidence="1">
    <location>
        <begin position="1"/>
        <end position="45"/>
    </location>
</feature>
<evidence type="ECO:0000313" key="3">
    <source>
        <dbReference type="EMBL" id="ABM98486.1"/>
    </source>
</evidence>
<dbReference type="GO" id="GO:0043190">
    <property type="term" value="C:ATP-binding cassette (ABC) transporter complex"/>
    <property type="evidence" value="ECO:0007669"/>
    <property type="project" value="InterPro"/>
</dbReference>
<dbReference type="GO" id="GO:0015871">
    <property type="term" value="P:choline transport"/>
    <property type="evidence" value="ECO:0007669"/>
    <property type="project" value="InterPro"/>
</dbReference>
<dbReference type="Gene3D" id="3.40.190.10">
    <property type="entry name" value="Periplasmic binding protein-like II"/>
    <property type="match status" value="1"/>
</dbReference>
<dbReference type="NCBIfam" id="TIGR03414">
    <property type="entry name" value="ABC_choline_bnd"/>
    <property type="match status" value="1"/>
</dbReference>
<reference evidence="3 4" key="1">
    <citation type="submission" date="2007-01" db="EMBL/GenBank/DDBJ databases">
        <authorList>
            <person name="DeShazer D."/>
            <person name="Woods D.E."/>
            <person name="Nierman W.C."/>
        </authorList>
    </citation>
    <scope>NUCLEOTIDE SEQUENCE [LARGE SCALE GENOMIC DNA]</scope>
    <source>
        <strain evidence="3 4">NCTC 10229</strain>
    </source>
</reference>
<accession>A2RYM6</accession>
<feature type="chain" id="PRO_5002645103" evidence="1">
    <location>
        <begin position="46"/>
        <end position="336"/>
    </location>
</feature>
<dbReference type="Gene3D" id="3.40.190.100">
    <property type="entry name" value="Glycine betaine-binding periplasmic protein, domain 2"/>
    <property type="match status" value="1"/>
</dbReference>